<keyword evidence="6" id="KW-1185">Reference proteome</keyword>
<dbReference type="Pfam" id="PF13511">
    <property type="entry name" value="DUF4124"/>
    <property type="match status" value="1"/>
</dbReference>
<evidence type="ECO:0000256" key="3">
    <source>
        <dbReference type="SAM" id="SignalP"/>
    </source>
</evidence>
<accession>A0ABQ2ZLN9</accession>
<evidence type="ECO:0000256" key="2">
    <source>
        <dbReference type="SAM" id="MobiDB-lite"/>
    </source>
</evidence>
<protein>
    <recommendedName>
        <fullName evidence="4">DUF4124 domain-containing protein</fullName>
    </recommendedName>
</protein>
<name>A0ABQ2ZLN9_9GAMM</name>
<feature type="region of interest" description="Disordered" evidence="2">
    <location>
        <begin position="175"/>
        <end position="208"/>
    </location>
</feature>
<evidence type="ECO:0000313" key="6">
    <source>
        <dbReference type="Proteomes" id="UP000621898"/>
    </source>
</evidence>
<keyword evidence="3" id="KW-0732">Signal</keyword>
<feature type="coiled-coil region" evidence="1">
    <location>
        <begin position="129"/>
        <end position="156"/>
    </location>
</feature>
<feature type="signal peptide" evidence="3">
    <location>
        <begin position="1"/>
        <end position="30"/>
    </location>
</feature>
<organism evidence="5 6">
    <name type="scientific">Rhodanobacter panaciterrae</name>
    <dbReference type="NCBI Taxonomy" id="490572"/>
    <lineage>
        <taxon>Bacteria</taxon>
        <taxon>Pseudomonadati</taxon>
        <taxon>Pseudomonadota</taxon>
        <taxon>Gammaproteobacteria</taxon>
        <taxon>Lysobacterales</taxon>
        <taxon>Rhodanobacteraceae</taxon>
        <taxon>Rhodanobacter</taxon>
    </lineage>
</organism>
<sequence length="219" mass="24551">MAATMKASVARKRVLSVAIMLLVMAPAAVAQNIYKCTTRTGQLEYTDHPCRDGKGELIHQADDSEIIDQYLRLGQDAKAKNYADSHHIEALYQQRLAAYQQAIADKAQRQADEAIAAQQRDAAARQQALADDAANRDRLRAENDALRQQNDAYRDQLAQPAYNAPPAYWGVAPYWNGHRDHDRDQDHDHDRDHGPHRPPPSKEPVFHPCKQIAGGQVQC</sequence>
<dbReference type="Proteomes" id="UP000621898">
    <property type="component" value="Unassembled WGS sequence"/>
</dbReference>
<proteinExistence type="predicted"/>
<comment type="caution">
    <text evidence="5">The sequence shown here is derived from an EMBL/GenBank/DDBJ whole genome shotgun (WGS) entry which is preliminary data.</text>
</comment>
<evidence type="ECO:0000256" key="1">
    <source>
        <dbReference type="SAM" id="Coils"/>
    </source>
</evidence>
<evidence type="ECO:0000259" key="4">
    <source>
        <dbReference type="Pfam" id="PF13511"/>
    </source>
</evidence>
<dbReference type="RefSeq" id="WP_229792714.1">
    <property type="nucleotide sequence ID" value="NZ_BMXT01000001.1"/>
</dbReference>
<evidence type="ECO:0000313" key="5">
    <source>
        <dbReference type="EMBL" id="GGY17102.1"/>
    </source>
</evidence>
<reference evidence="6" key="1">
    <citation type="journal article" date="2019" name="Int. J. Syst. Evol. Microbiol.">
        <title>The Global Catalogue of Microorganisms (GCM) 10K type strain sequencing project: providing services to taxonomists for standard genome sequencing and annotation.</title>
        <authorList>
            <consortium name="The Broad Institute Genomics Platform"/>
            <consortium name="The Broad Institute Genome Sequencing Center for Infectious Disease"/>
            <person name="Wu L."/>
            <person name="Ma J."/>
        </authorList>
    </citation>
    <scope>NUCLEOTIDE SEQUENCE [LARGE SCALE GENOMIC DNA]</scope>
    <source>
        <strain evidence="6">KCTC 22232</strain>
    </source>
</reference>
<dbReference type="EMBL" id="BMXT01000001">
    <property type="protein sequence ID" value="GGY17102.1"/>
    <property type="molecule type" value="Genomic_DNA"/>
</dbReference>
<feature type="chain" id="PRO_5047086762" description="DUF4124 domain-containing protein" evidence="3">
    <location>
        <begin position="31"/>
        <end position="219"/>
    </location>
</feature>
<keyword evidence="1" id="KW-0175">Coiled coil</keyword>
<feature type="domain" description="DUF4124" evidence="4">
    <location>
        <begin position="21"/>
        <end position="55"/>
    </location>
</feature>
<gene>
    <name evidence="5" type="ORF">GCM10008098_05800</name>
</gene>
<feature type="compositionally biased region" description="Basic and acidic residues" evidence="2">
    <location>
        <begin position="177"/>
        <end position="195"/>
    </location>
</feature>
<dbReference type="InterPro" id="IPR025392">
    <property type="entry name" value="DUF4124"/>
</dbReference>